<evidence type="ECO:0000313" key="1">
    <source>
        <dbReference type="Ensembl" id="ENSPTEP00000002350.1"/>
    </source>
</evidence>
<dbReference type="Ensembl" id="ENSPTET00000003645.1">
    <property type="protein sequence ID" value="ENSPTEP00000002350.1"/>
    <property type="gene ID" value="ENSPTEG00000002766.1"/>
</dbReference>
<reference evidence="1" key="1">
    <citation type="submission" date="2025-08" db="UniProtKB">
        <authorList>
            <consortium name="Ensembl"/>
        </authorList>
    </citation>
    <scope>IDENTIFICATION</scope>
</reference>
<dbReference type="AlphaFoldDB" id="A0A8C9GK54"/>
<evidence type="ECO:0000313" key="2">
    <source>
        <dbReference type="Proteomes" id="UP000694416"/>
    </source>
</evidence>
<organism evidence="1 2">
    <name type="scientific">Piliocolobus tephrosceles</name>
    <name type="common">Ugandan red Colobus</name>
    <dbReference type="NCBI Taxonomy" id="591936"/>
    <lineage>
        <taxon>Eukaryota</taxon>
        <taxon>Metazoa</taxon>
        <taxon>Chordata</taxon>
        <taxon>Craniata</taxon>
        <taxon>Vertebrata</taxon>
        <taxon>Euteleostomi</taxon>
        <taxon>Mammalia</taxon>
        <taxon>Eutheria</taxon>
        <taxon>Euarchontoglires</taxon>
        <taxon>Primates</taxon>
        <taxon>Haplorrhini</taxon>
        <taxon>Catarrhini</taxon>
        <taxon>Cercopithecidae</taxon>
        <taxon>Colobinae</taxon>
        <taxon>Piliocolobus</taxon>
    </lineage>
</organism>
<proteinExistence type="predicted"/>
<dbReference type="Proteomes" id="UP000694416">
    <property type="component" value="Unplaced"/>
</dbReference>
<name>A0A8C9GK54_9PRIM</name>
<reference evidence="1" key="2">
    <citation type="submission" date="2025-09" db="UniProtKB">
        <authorList>
            <consortium name="Ensembl"/>
        </authorList>
    </citation>
    <scope>IDENTIFICATION</scope>
</reference>
<protein>
    <submittedName>
        <fullName evidence="1">Uncharacterized protein</fullName>
    </submittedName>
</protein>
<sequence length="70" mass="7881">NPGGSRCSDKAVMAQKEGDVRDYNLTEEQKAIKANYPPVNRNYNLYLSIITLNVNILKSPIKRNKVAECI</sequence>
<keyword evidence="2" id="KW-1185">Reference proteome</keyword>
<accession>A0A8C9GK54</accession>